<dbReference type="PANTHER" id="PTHR33116:SF86">
    <property type="entry name" value="REVERSE TRANSCRIPTASE DOMAIN-CONTAINING PROTEIN"/>
    <property type="match status" value="1"/>
</dbReference>
<accession>A0A803QDR1</accession>
<feature type="compositionally biased region" description="Basic residues" evidence="1">
    <location>
        <begin position="525"/>
        <end position="534"/>
    </location>
</feature>
<evidence type="ECO:0000256" key="1">
    <source>
        <dbReference type="SAM" id="MobiDB-lite"/>
    </source>
</evidence>
<name>A0A803QDR1_CANSA</name>
<organism evidence="3 4">
    <name type="scientific">Cannabis sativa</name>
    <name type="common">Hemp</name>
    <name type="synonym">Marijuana</name>
    <dbReference type="NCBI Taxonomy" id="3483"/>
    <lineage>
        <taxon>Eukaryota</taxon>
        <taxon>Viridiplantae</taxon>
        <taxon>Streptophyta</taxon>
        <taxon>Embryophyta</taxon>
        <taxon>Tracheophyta</taxon>
        <taxon>Spermatophyta</taxon>
        <taxon>Magnoliopsida</taxon>
        <taxon>eudicotyledons</taxon>
        <taxon>Gunneridae</taxon>
        <taxon>Pentapetalae</taxon>
        <taxon>rosids</taxon>
        <taxon>fabids</taxon>
        <taxon>Rosales</taxon>
        <taxon>Cannabaceae</taxon>
        <taxon>Cannabis</taxon>
    </lineage>
</organism>
<dbReference type="PANTHER" id="PTHR33116">
    <property type="entry name" value="REVERSE TRANSCRIPTASE ZINC-BINDING DOMAIN-CONTAINING PROTEIN-RELATED-RELATED"/>
    <property type="match status" value="1"/>
</dbReference>
<dbReference type="PROSITE" id="PS50878">
    <property type="entry name" value="RT_POL"/>
    <property type="match status" value="1"/>
</dbReference>
<protein>
    <recommendedName>
        <fullName evidence="2">Reverse transcriptase domain-containing protein</fullName>
    </recommendedName>
</protein>
<proteinExistence type="predicted"/>
<reference evidence="3" key="2">
    <citation type="submission" date="2021-03" db="UniProtKB">
        <authorList>
            <consortium name="EnsemblPlants"/>
        </authorList>
    </citation>
    <scope>IDENTIFICATION</scope>
</reference>
<dbReference type="EnsemblPlants" id="evm.model.09.1217">
    <property type="protein sequence ID" value="cds.evm.model.09.1217"/>
    <property type="gene ID" value="evm.TU.09.1217"/>
</dbReference>
<dbReference type="CDD" id="cd01650">
    <property type="entry name" value="RT_nLTR_like"/>
    <property type="match status" value="1"/>
</dbReference>
<dbReference type="SUPFAM" id="SSF56672">
    <property type="entry name" value="DNA/RNA polymerases"/>
    <property type="match status" value="1"/>
</dbReference>
<dbReference type="SUPFAM" id="SSF56219">
    <property type="entry name" value="DNase I-like"/>
    <property type="match status" value="1"/>
</dbReference>
<keyword evidence="4" id="KW-1185">Reference proteome</keyword>
<dbReference type="Pfam" id="PF00078">
    <property type="entry name" value="RVT_1"/>
    <property type="match status" value="1"/>
</dbReference>
<reference evidence="3" key="1">
    <citation type="submission" date="2018-11" db="EMBL/GenBank/DDBJ databases">
        <authorList>
            <person name="Grassa J C."/>
        </authorList>
    </citation>
    <scope>NUCLEOTIDE SEQUENCE [LARGE SCALE GENOMIC DNA]</scope>
</reference>
<evidence type="ECO:0000313" key="3">
    <source>
        <dbReference type="EnsemblPlants" id="cds.evm.model.09.1217"/>
    </source>
</evidence>
<dbReference type="EMBL" id="UZAU01000758">
    <property type="status" value="NOT_ANNOTATED_CDS"/>
    <property type="molecule type" value="Genomic_DNA"/>
</dbReference>
<feature type="compositionally biased region" description="Polar residues" evidence="1">
    <location>
        <begin position="475"/>
        <end position="485"/>
    </location>
</feature>
<feature type="domain" description="Reverse transcriptase" evidence="2">
    <location>
        <begin position="1040"/>
        <end position="1321"/>
    </location>
</feature>
<feature type="region of interest" description="Disordered" evidence="1">
    <location>
        <begin position="462"/>
        <end position="540"/>
    </location>
</feature>
<dbReference type="Proteomes" id="UP000596661">
    <property type="component" value="Chromosome 9"/>
</dbReference>
<dbReference type="InterPro" id="IPR000477">
    <property type="entry name" value="RT_dom"/>
</dbReference>
<feature type="region of interest" description="Disordered" evidence="1">
    <location>
        <begin position="265"/>
        <end position="322"/>
    </location>
</feature>
<dbReference type="InterPro" id="IPR025836">
    <property type="entry name" value="Zn_knuckle_CX2CX4HX4C"/>
</dbReference>
<dbReference type="Pfam" id="PF14392">
    <property type="entry name" value="zf-CCHC_4"/>
    <property type="match status" value="1"/>
</dbReference>
<feature type="compositionally biased region" description="Polar residues" evidence="1">
    <location>
        <begin position="301"/>
        <end position="310"/>
    </location>
</feature>
<sequence>MADANLSDLFENSVQVTTNELTCDLNSGEVDHSEAPNRVLLGKHYCFSRLGRKAIQGSLNNAWSSLVGWSWKEREDGLLQFTFQSSWDADNVLLRRPWRKGIKDLWIRYQYEKLPKMCFKCGALSHDLKFCFKTPPVIKDEKGSFFPMFGTWMNEDAVERSPFHLPLPKWFSDWILQQQTVKDPETRNKLRIERRWKEAEAMECRELRRQLPGKRRQVEVLVEKRPVTKEVVMNRFPAVHLPGIGEITPFENTADMVVEKEMPVRPNPMMGTSPGESSNKTDAGRAVSSEETTTEKDGTILSHTNRSEASPNIAHDRELEKLPEKGGTILSTAKNPEPHTPSPHPSYLGVQDKENFTLQEKFQFGQFINSLLGPQAQPLEWPSRLCWARAFEPLMGSTTIDKFHREPTLFNPILDIEDFKCMETEHGPKKRKAVDGFYMIPGRLQSYDEGPSGVVTPEAKNKQVNHNSDEGGTVAQFSPGSNEQAIQKRKRGRPRKINDPCKSPSSYTKKESITMPNERIGVKTKSLKRRKRGSSIKGNSSQYRNLWNVKGIDLTIDLDNHFVVVEKAKKQYLGCEINKLNEGEELLIREHDDEQNLGKANDNQDFQFGAMETCPEKSPRLVKEKFEKLMYKLQFIHFDYAPPNGLSGGLGICWKAGVICNILETGKNAICGTIESDPRGVKWTFLGIYGPPANSGKEVFWSRIGDTVSKSSSPIVLFGDLNGTLADYECINYDAKGGDSRGTKRLQQPKEVLRLKRARLDRALASTEWRILFPNAIVELLTVSTSDHKPIMLNTEGGARCSKPQFKYELMWGRDPRCFWVVQNAWREELHTNPMINLYRKLKKTKDHLQKWNKTQFRHIRHQVEEAKLALEKIELKDQIHEEALGEARANLSEALTREEIFWKQKSRVAWLQQGDRCTKFFMASTAIRRRRNYIQTVRTENGDWVTDPRSIADLFSSKFNSIFTSRTRSDLDGNSLINNPLIEDTTNQTLISIPLENEILKFIRSMGQDKAPGPDGMSVGFYIHHWNVIKKDFVDMVTHFFMYADLPQFINNTNMVLIPKKDCPTSVNEYRPIALCNVAYKCISKILALRLKPLLPNIISPAQSAFVHGRLIAENTAVSREIVHSMKQKKGNKGYMMIKLDMEKAYDKMDWGFILATLKGLGFHQNFVKWVEKCITIRQMGLLINGSVQGSIKPTCGLRQGDPLSPALFIIAADILWRLITTRMNEGSIHGFKVSRNGPPITHLMFADDVILFGKASVKEAKGFRKCLEDYCLWSGQAVNYQKSTVFFSKGVPSRLAGEISELLNMRRMRNDATYLGLPLFRSLNRSRDMHFLVDRALQRVKSWKTRLLSKVGKTCLIQSVGSSLATYVAASEPIPLNIAKKVDRCLRDFWWGDTDEKRKIHLLAWDSICQSKFRGGLGFRRIEVINQAFMAKWAWKALTDKTSIWSMVVNAKYIKDKNFLDLEKKGSESGLWKAILDARSVLGKGLCRKIENGHLTSIWFDPWVPSSNRTPTPLKDATHGVAWVHQFLNNNNTWNTQMVRELFGNEDANAILNIDLPEVNTDDSWQWVGEYNGLFSIKSAYRLIKSTVSRTNEEDVWKLMWNSPIHPRLKFLWWQVYRDILPTRGKLAPILKDICDICPLCMASTETTFHLFWSCSFVKAIWFSNGWGIRTENYAISDWKNWFGWFRQAANSPLNIPFNDLMVTTLCIIEVVWSERNRRVHGEKETDLIQILRLIRLKVKEHLLVANQKVVNILAWAPPPPQWACCNSDVAVLPNGSMLAAVIRDDSGSILSISTQEASYTDPLVAEAKAVCFAAKVAAEAAHNVAKWAAMGRKSGAFVPHDMDSGVLDDLREWDLGPPNQLSSI</sequence>
<dbReference type="Gene3D" id="3.60.10.10">
    <property type="entry name" value="Endonuclease/exonuclease/phosphatase"/>
    <property type="match status" value="1"/>
</dbReference>
<dbReference type="InterPro" id="IPR043502">
    <property type="entry name" value="DNA/RNA_pol_sf"/>
</dbReference>
<evidence type="ECO:0000259" key="2">
    <source>
        <dbReference type="PROSITE" id="PS50878"/>
    </source>
</evidence>
<dbReference type="InterPro" id="IPR026960">
    <property type="entry name" value="RVT-Znf"/>
</dbReference>
<dbReference type="Gramene" id="evm.model.09.1217">
    <property type="protein sequence ID" value="cds.evm.model.09.1217"/>
    <property type="gene ID" value="evm.TU.09.1217"/>
</dbReference>
<evidence type="ECO:0000313" key="4">
    <source>
        <dbReference type="Proteomes" id="UP000596661"/>
    </source>
</evidence>
<dbReference type="InterPro" id="IPR036691">
    <property type="entry name" value="Endo/exonu/phosph_ase_sf"/>
</dbReference>
<dbReference type="Pfam" id="PF13966">
    <property type="entry name" value="zf-RVT"/>
    <property type="match status" value="1"/>
</dbReference>